<protein>
    <submittedName>
        <fullName evidence="1">Uncharacterized protein</fullName>
    </submittedName>
</protein>
<evidence type="ECO:0000313" key="2">
    <source>
        <dbReference type="Proteomes" id="UP000253845"/>
    </source>
</evidence>
<sequence length="244" mass="27606">MVHNRECVRVLEAATKLRGYRSLQLHGIGGHTDRGLSIRLLSVERTEPRNPSREVSTGRDQHSLSRDMARRVFLSLAVSPSFRAWAQFLGPWRQTPFGSHGVTAKNFSRRVVANQLPICYNNNTSGVNYRCWSHAKDLRKNCTEPPRKGECKDIFSQLDPHIVYPSPQVASPSITSHGWSRVLLGTNRMCGTMVTEWQQRSQNYNPLVSQPKFSTSYQYGTGVTVQPQRCLSLIRLAGRIRAVD</sequence>
<accession>A0A370BQ51</accession>
<gene>
    <name evidence="1" type="ORF">M747DRAFT_356213</name>
</gene>
<dbReference type="Proteomes" id="UP000253845">
    <property type="component" value="Unassembled WGS sequence"/>
</dbReference>
<evidence type="ECO:0000313" key="1">
    <source>
        <dbReference type="EMBL" id="RDH17607.1"/>
    </source>
</evidence>
<dbReference type="VEuPathDB" id="FungiDB:M747DRAFT_356213"/>
<reference evidence="1 2" key="1">
    <citation type="submission" date="2018-07" db="EMBL/GenBank/DDBJ databases">
        <title>Section-level genome sequencing of Aspergillus section Nigri to investigate inter- and intra-species variation.</title>
        <authorList>
            <consortium name="DOE Joint Genome Institute"/>
            <person name="Vesth T.C."/>
            <person name="Nybo J.L."/>
            <person name="Theobald S."/>
            <person name="Frisvad J.C."/>
            <person name="Larsen T.O."/>
            <person name="Nielsen K.F."/>
            <person name="Hoof J.B."/>
            <person name="Brandl J."/>
            <person name="Salamov A."/>
            <person name="Riley R."/>
            <person name="Gladden J.M."/>
            <person name="Phatale P."/>
            <person name="Nielsen M.T."/>
            <person name="Lyhne E.K."/>
            <person name="Kogle M.E."/>
            <person name="Strasser K."/>
            <person name="McDonnell E."/>
            <person name="Barry K."/>
            <person name="Clum A."/>
            <person name="Chen C."/>
            <person name="Nolan M."/>
            <person name="Sandor L."/>
            <person name="Kuo A."/>
            <person name="Lipzen A."/>
            <person name="Hainaut M."/>
            <person name="Drula E."/>
            <person name="Tsang A."/>
            <person name="Magnuson J.K."/>
            <person name="Henrissat B."/>
            <person name="Wiebenga A."/>
            <person name="Simmons B.A."/>
            <person name="Makela M.R."/>
            <person name="De vries R.P."/>
            <person name="Grigoriev I.V."/>
            <person name="Mortensen U.H."/>
            <person name="Baker S.E."/>
            <person name="Andersen M.R."/>
        </authorList>
    </citation>
    <scope>NUCLEOTIDE SEQUENCE [LARGE SCALE GENOMIC DNA]</scope>
    <source>
        <strain evidence="1 2">ATCC 13496</strain>
    </source>
</reference>
<dbReference type="AlphaFoldDB" id="A0A370BQ51"/>
<name>A0A370BQ51_ASPNG</name>
<dbReference type="EMBL" id="KZ851929">
    <property type="protein sequence ID" value="RDH17607.1"/>
    <property type="molecule type" value="Genomic_DNA"/>
</dbReference>
<proteinExistence type="predicted"/>
<organism evidence="1 2">
    <name type="scientific">Aspergillus niger ATCC 13496</name>
    <dbReference type="NCBI Taxonomy" id="1353008"/>
    <lineage>
        <taxon>Eukaryota</taxon>
        <taxon>Fungi</taxon>
        <taxon>Dikarya</taxon>
        <taxon>Ascomycota</taxon>
        <taxon>Pezizomycotina</taxon>
        <taxon>Eurotiomycetes</taxon>
        <taxon>Eurotiomycetidae</taxon>
        <taxon>Eurotiales</taxon>
        <taxon>Aspergillaceae</taxon>
        <taxon>Aspergillus</taxon>
        <taxon>Aspergillus subgen. Circumdati</taxon>
    </lineage>
</organism>